<reference evidence="2" key="1">
    <citation type="journal article" date="2015" name="Nature">
        <title>Complex archaea that bridge the gap between prokaryotes and eukaryotes.</title>
        <authorList>
            <person name="Spang A."/>
            <person name="Saw J.H."/>
            <person name="Jorgensen S.L."/>
            <person name="Zaremba-Niedzwiedzka K."/>
            <person name="Martijn J."/>
            <person name="Lind A.E."/>
            <person name="van Eijk R."/>
            <person name="Schleper C."/>
            <person name="Guy L."/>
            <person name="Ettema T.J."/>
        </authorList>
    </citation>
    <scope>NUCLEOTIDE SEQUENCE</scope>
</reference>
<gene>
    <name evidence="2" type="ORF">LCGC14_0327520</name>
</gene>
<sequence length="321" mass="35142">MTKAFVTGADGFIGSHLCEALRDQGDEVTGLALYNSFDSFGWLNEVEGVEKVRGDVRDADQMRYLIGNRSTDIVFHLAALVSVPYSFEAPQSFIDTNVTGTLNVLLAAGHIGAKVIHTSTSEVYGSVPDKAINEDMPLAPQSPYAASKVAADALVRSFYRSYGLPAVILRPFNTYGPRQSERAVVATIIRQALDPECRRIELGNLHATRDLTYVDDMVRAFLAVAGINAYGVYNAGGGVIINVRDLGELIKALTGCDKSILSGMADRIRPEASEVVALKADATRLTKRTGWRPKVPPGEGMKRTIDWWRSRPFRKDQVYLT</sequence>
<dbReference type="AlphaFoldDB" id="A0A0F9THE4"/>
<proteinExistence type="predicted"/>
<dbReference type="CDD" id="cd05257">
    <property type="entry name" value="Arna_like_SDR_e"/>
    <property type="match status" value="1"/>
</dbReference>
<dbReference type="SUPFAM" id="SSF51735">
    <property type="entry name" value="NAD(P)-binding Rossmann-fold domains"/>
    <property type="match status" value="1"/>
</dbReference>
<dbReference type="InterPro" id="IPR036291">
    <property type="entry name" value="NAD(P)-bd_dom_sf"/>
</dbReference>
<dbReference type="PANTHER" id="PTHR43000">
    <property type="entry name" value="DTDP-D-GLUCOSE 4,6-DEHYDRATASE-RELATED"/>
    <property type="match status" value="1"/>
</dbReference>
<protein>
    <recommendedName>
        <fullName evidence="1">NAD(P)-binding domain-containing protein</fullName>
    </recommendedName>
</protein>
<evidence type="ECO:0000259" key="1">
    <source>
        <dbReference type="Pfam" id="PF16363"/>
    </source>
</evidence>
<accession>A0A0F9THE4</accession>
<dbReference type="PRINTS" id="PR01713">
    <property type="entry name" value="NUCEPIMERASE"/>
</dbReference>
<evidence type="ECO:0000313" key="2">
    <source>
        <dbReference type="EMBL" id="KKN80660.1"/>
    </source>
</evidence>
<dbReference type="EMBL" id="LAZR01000227">
    <property type="protein sequence ID" value="KKN80660.1"/>
    <property type="molecule type" value="Genomic_DNA"/>
</dbReference>
<comment type="caution">
    <text evidence="2">The sequence shown here is derived from an EMBL/GenBank/DDBJ whole genome shotgun (WGS) entry which is preliminary data.</text>
</comment>
<dbReference type="Gene3D" id="3.40.50.720">
    <property type="entry name" value="NAD(P)-binding Rossmann-like Domain"/>
    <property type="match status" value="1"/>
</dbReference>
<dbReference type="GO" id="GO:0016831">
    <property type="term" value="F:carboxy-lyase activity"/>
    <property type="evidence" value="ECO:0007669"/>
    <property type="project" value="InterPro"/>
</dbReference>
<dbReference type="InterPro" id="IPR016040">
    <property type="entry name" value="NAD(P)-bd_dom"/>
</dbReference>
<name>A0A0F9THE4_9ZZZZ</name>
<organism evidence="2">
    <name type="scientific">marine sediment metagenome</name>
    <dbReference type="NCBI Taxonomy" id="412755"/>
    <lineage>
        <taxon>unclassified sequences</taxon>
        <taxon>metagenomes</taxon>
        <taxon>ecological metagenomes</taxon>
    </lineage>
</organism>
<feature type="domain" description="NAD(P)-binding" evidence="1">
    <location>
        <begin position="5"/>
        <end position="303"/>
    </location>
</feature>
<dbReference type="InterPro" id="IPR045869">
    <property type="entry name" value="Arna-like_SDR_e"/>
</dbReference>
<dbReference type="Pfam" id="PF16363">
    <property type="entry name" value="GDP_Man_Dehyd"/>
    <property type="match status" value="1"/>
</dbReference>